<dbReference type="Gene3D" id="1.10.132.30">
    <property type="match status" value="1"/>
</dbReference>
<evidence type="ECO:0000256" key="7">
    <source>
        <dbReference type="HAMAP-Rule" id="MF_01322"/>
    </source>
</evidence>
<feature type="binding site" evidence="7">
    <location>
        <position position="72"/>
    </location>
    <ligand>
        <name>Zn(2+)</name>
        <dbReference type="ChEBI" id="CHEBI:29105"/>
        <label>1</label>
    </ligand>
</feature>
<dbReference type="GO" id="GO:0003899">
    <property type="term" value="F:DNA-directed RNA polymerase activity"/>
    <property type="evidence" value="ECO:0007669"/>
    <property type="project" value="UniProtKB-EC"/>
</dbReference>
<keyword evidence="5 7" id="KW-0804">Transcription</keyword>
<evidence type="ECO:0000259" key="9">
    <source>
        <dbReference type="SMART" id="SM00663"/>
    </source>
</evidence>
<comment type="similarity">
    <text evidence="7 8">Belongs to the RNA polymerase beta' chain family.</text>
</comment>
<dbReference type="HAMAP" id="MF_01322">
    <property type="entry name" value="RNApol_bact_RpoC"/>
    <property type="match status" value="1"/>
</dbReference>
<dbReference type="Pfam" id="PF04997">
    <property type="entry name" value="RNA_pol_Rpb1_1"/>
    <property type="match status" value="1"/>
</dbReference>
<dbReference type="Gene3D" id="1.10.40.90">
    <property type="match status" value="1"/>
</dbReference>
<evidence type="ECO:0000313" key="11">
    <source>
        <dbReference type="Proteomes" id="UP001156974"/>
    </source>
</evidence>
<evidence type="ECO:0000256" key="6">
    <source>
        <dbReference type="ARBA" id="ARBA00048552"/>
    </source>
</evidence>
<sequence>MKDLLKFLKQQNKTEEFDAIRIGLASPDMVRSWSYGEVKKPETINYRTFKPERDGLFCARIFGPVKDYECLCGKYKRLKHRGVICEKCGVEVTLTKVRRDRMGHIELASPVAHIWFLKSLPSRIGLMLDMTLRDIERVLYFESFVVTEPGMTTLERGQLLGEEEYLDALEEHGDEFEAKMGAEAVLDLLRELDLGQLIAEMREELPTINSETKRKKITKRLKLMESFHQSGNNPEWMIMTVLPVLPPDLRPLVPLDGGRFATSDLNDLYRRVINRNNRLKRLLDLAAPDIIVRNEKRMLQEAVDALLDNGRRGRAITGSNKRPLKSLADMIKGKQGRFRQNLLGKRVDYSGRSVITVGPTLKLHQCGLPKKMALELFKPFIYGKLERRGMATTIKAAKKMVEREVAEVWDVLDEVIREHPVLLNRAPTLHRLGIQAFEPVLIEGKAIHLHPLVCAAYNADFDGDQMAVHVPLTLEAQLEARALMMSTNNILSPANGEPIIVPSQDVVLGLYYMTRDRINAKGEGTVFKDPKEAEKAYRSGNAELHARVKVRISETVNNEEGEAVEQVSIVETTVGRAILSLILPKGMPFELINQALGKKQISGLLNECYRRLGLKDTVIFADQVMYTGFHYAMKSGVSIGIDDLVIPPVKAEIIESAEAEVTEINQQFQSGLVTAGEKYNKVIDIWSRVNENLSREMMANLSKDTVINAKGEEEEQSSFNSVFMMADSGARGSAAQIRQLAGMRGLMARPDGSIIETPITANFREGLNVLQYFISTHGARKGLADTALKTANSGYLTRRLVDVAQDLVINEDDCGTEDGLTMKPLIEGGDVVEALRERVLGRVVAEDVLIPNTNEVLVERNVMLDEKLCDLLEEHSVDEVRVRSVITCDNDFGVCAKCYGRDLARGHIINPGESVGVIAAQSIGEPGTQLTMRTFHIGGAASRASAENSVQVKTNGTLKLHNAKYVLNTDGKIVITSRSTEITIIDSFGREKERYKVPYGAVLAVQDNAEVQGNDIVATWDPHSHPIVLEHKSKISFSDIDDSNTEAQTDELTGLTRVVVKDLGKANAKEPKLIIESDERGLQETRLPSFTTIEVTDGATANPGDVLARIPQEGSKTRDITGGLPRVADLFEARKPKDPAILAEITGTISFGKETKGKKRLVITPAEGDAYEEMIPKWRQLNVFEGEQVSKGEVIADGPESPHDILRLRGVTHVANYIVNEVQEVYRLQGVKINDKHIETIIRQMLRKCIILDGGDTEFLAGEQVEVARVNIANRELEKQGKIPAKFEIQLMGITKASLATESFISAASFQETTRVLTEAAVNGKSDELRGLKENVIVGRLIPAGTGFAYHQDRLNRRKQGEIVEEQTVSAEEATQALTDALNADISGNQ</sequence>
<dbReference type="InterPro" id="IPR045867">
    <property type="entry name" value="DNA-dir_RpoC_beta_prime"/>
</dbReference>
<evidence type="ECO:0000313" key="10">
    <source>
        <dbReference type="EMBL" id="MDI4671461.1"/>
    </source>
</evidence>
<keyword evidence="7" id="KW-0460">Magnesium</keyword>
<feature type="binding site" evidence="7">
    <location>
        <position position="895"/>
    </location>
    <ligand>
        <name>Zn(2+)</name>
        <dbReference type="ChEBI" id="CHEBI:29105"/>
        <label>2</label>
    </ligand>
</feature>
<feature type="binding site" evidence="7">
    <location>
        <position position="88"/>
    </location>
    <ligand>
        <name>Zn(2+)</name>
        <dbReference type="ChEBI" id="CHEBI:29105"/>
        <label>1</label>
    </ligand>
</feature>
<accession>A0ABT6U5N6</accession>
<dbReference type="GeneID" id="29848531"/>
<dbReference type="InterPro" id="IPR044893">
    <property type="entry name" value="RNA_pol_Rpb1_clamp_domain"/>
</dbReference>
<feature type="binding site" evidence="7">
    <location>
        <position position="888"/>
    </location>
    <ligand>
        <name>Zn(2+)</name>
        <dbReference type="ChEBI" id="CHEBI:29105"/>
        <label>2</label>
    </ligand>
</feature>
<dbReference type="PANTHER" id="PTHR19376:SF54">
    <property type="entry name" value="DNA-DIRECTED RNA POLYMERASE SUBUNIT BETA"/>
    <property type="match status" value="1"/>
</dbReference>
<organism evidence="10 11">
    <name type="scientific">Pseudoalteromonas shioyasakiensis</name>
    <dbReference type="NCBI Taxonomy" id="1190813"/>
    <lineage>
        <taxon>Bacteria</taxon>
        <taxon>Pseudomonadati</taxon>
        <taxon>Pseudomonadota</taxon>
        <taxon>Gammaproteobacteria</taxon>
        <taxon>Alteromonadales</taxon>
        <taxon>Pseudoalteromonadaceae</taxon>
        <taxon>Pseudoalteromonas</taxon>
    </lineage>
</organism>
<dbReference type="Pfam" id="PF04998">
    <property type="entry name" value="RNA_pol_Rpb1_5"/>
    <property type="match status" value="1"/>
</dbReference>
<dbReference type="InterPro" id="IPR007083">
    <property type="entry name" value="RNA_pol_Rpb1_4"/>
</dbReference>
<comment type="subunit">
    <text evidence="7">The RNAP catalytic core consists of 2 alpha, 1 beta, 1 beta' and 1 omega subunit. When a sigma factor is associated with the core the holoenzyme is formed, which can initiate transcription.</text>
</comment>
<dbReference type="Proteomes" id="UP001156974">
    <property type="component" value="Unassembled WGS sequence"/>
</dbReference>
<dbReference type="Pfam" id="PF04983">
    <property type="entry name" value="RNA_pol_Rpb1_3"/>
    <property type="match status" value="1"/>
</dbReference>
<name>A0ABT6U5N6_9GAMM</name>
<feature type="binding site" evidence="7">
    <location>
        <position position="814"/>
    </location>
    <ligand>
        <name>Zn(2+)</name>
        <dbReference type="ChEBI" id="CHEBI:29105"/>
        <label>2</label>
    </ligand>
</feature>
<keyword evidence="11" id="KW-1185">Reference proteome</keyword>
<feature type="binding site" evidence="7">
    <location>
        <position position="460"/>
    </location>
    <ligand>
        <name>Mg(2+)</name>
        <dbReference type="ChEBI" id="CHEBI:18420"/>
    </ligand>
</feature>
<feature type="binding site" evidence="7">
    <location>
        <position position="462"/>
    </location>
    <ligand>
        <name>Mg(2+)</name>
        <dbReference type="ChEBI" id="CHEBI:18420"/>
    </ligand>
</feature>
<reference evidence="10 11" key="1">
    <citation type="submission" date="2022-02" db="EMBL/GenBank/DDBJ databases">
        <title>Genome analysis of Beneficial Microorganisms for Coral consortium from Pocillopora damicornis.</title>
        <authorList>
            <person name="Rosado P.M."/>
            <person name="Cardoso P.M."/>
            <person name="Rosado J.G."/>
            <person name="Schultz J."/>
            <person name="Rocha U."/>
            <person name="Costa T.K."/>
            <person name="Peixoto R.S."/>
        </authorList>
    </citation>
    <scope>NUCLEOTIDE SEQUENCE [LARGE SCALE GENOMIC DNA]</scope>
    <source>
        <strain evidence="10 11">BMC5</strain>
    </source>
</reference>
<keyword evidence="7" id="KW-0862">Zinc</keyword>
<dbReference type="GO" id="GO:0000428">
    <property type="term" value="C:DNA-directed RNA polymerase complex"/>
    <property type="evidence" value="ECO:0007669"/>
    <property type="project" value="UniProtKB-KW"/>
</dbReference>
<dbReference type="EC" id="2.7.7.6" evidence="7"/>
<gene>
    <name evidence="7 10" type="primary">rpoC</name>
    <name evidence="10" type="ORF">MKZ47_20570</name>
</gene>
<dbReference type="InterPro" id="IPR007066">
    <property type="entry name" value="RNA_pol_Rpb1_3"/>
</dbReference>
<comment type="function">
    <text evidence="7 8">DNA-dependent RNA polymerase catalyzes the transcription of DNA into RNA using the four ribonucleoside triphosphates as substrates.</text>
</comment>
<feature type="binding site" evidence="7">
    <location>
        <position position="85"/>
    </location>
    <ligand>
        <name>Zn(2+)</name>
        <dbReference type="ChEBI" id="CHEBI:29105"/>
        <label>1</label>
    </ligand>
</feature>
<dbReference type="RefSeq" id="WP_062564380.1">
    <property type="nucleotide sequence ID" value="NZ_JAIVZU010000067.1"/>
</dbReference>
<dbReference type="Gene3D" id="2.40.40.20">
    <property type="match status" value="1"/>
</dbReference>
<feature type="binding site" evidence="7">
    <location>
        <position position="898"/>
    </location>
    <ligand>
        <name>Zn(2+)</name>
        <dbReference type="ChEBI" id="CHEBI:29105"/>
        <label>2</label>
    </ligand>
</feature>
<protein>
    <recommendedName>
        <fullName evidence="7">DNA-directed RNA polymerase subunit beta'</fullName>
        <shortName evidence="7">RNAP subunit beta'</shortName>
        <ecNumber evidence="7">2.7.7.6</ecNumber>
    </recommendedName>
    <alternativeName>
        <fullName evidence="7">RNA polymerase subunit beta'</fullName>
    </alternativeName>
    <alternativeName>
        <fullName evidence="7">Transcriptase subunit beta'</fullName>
    </alternativeName>
</protein>
<evidence type="ECO:0000256" key="5">
    <source>
        <dbReference type="ARBA" id="ARBA00023163"/>
    </source>
</evidence>
<comment type="catalytic activity">
    <reaction evidence="6 7 8">
        <text>RNA(n) + a ribonucleoside 5'-triphosphate = RNA(n+1) + diphosphate</text>
        <dbReference type="Rhea" id="RHEA:21248"/>
        <dbReference type="Rhea" id="RHEA-COMP:14527"/>
        <dbReference type="Rhea" id="RHEA-COMP:17342"/>
        <dbReference type="ChEBI" id="CHEBI:33019"/>
        <dbReference type="ChEBI" id="CHEBI:61557"/>
        <dbReference type="ChEBI" id="CHEBI:140395"/>
        <dbReference type="EC" id="2.7.7.6"/>
    </reaction>
</comment>
<comment type="cofactor">
    <cofactor evidence="7">
        <name>Mg(2+)</name>
        <dbReference type="ChEBI" id="CHEBI:18420"/>
    </cofactor>
    <text evidence="7">Binds 1 Mg(2+) ion per subunit.</text>
</comment>
<dbReference type="PANTHER" id="PTHR19376">
    <property type="entry name" value="DNA-DIRECTED RNA POLYMERASE"/>
    <property type="match status" value="1"/>
</dbReference>
<evidence type="ECO:0000256" key="1">
    <source>
        <dbReference type="ARBA" id="ARBA00022478"/>
    </source>
</evidence>
<feature type="binding site" evidence="7">
    <location>
        <position position="464"/>
    </location>
    <ligand>
        <name>Mg(2+)</name>
        <dbReference type="ChEBI" id="CHEBI:18420"/>
    </ligand>
</feature>
<dbReference type="InterPro" id="IPR042102">
    <property type="entry name" value="RNA_pol_Rpb1_3_sf"/>
</dbReference>
<evidence type="ECO:0000256" key="8">
    <source>
        <dbReference type="RuleBase" id="RU004279"/>
    </source>
</evidence>
<feature type="domain" description="RNA polymerase N-terminal" evidence="9">
    <location>
        <begin position="235"/>
        <end position="514"/>
    </location>
</feature>
<dbReference type="CDD" id="cd01609">
    <property type="entry name" value="RNAP_beta'_N"/>
    <property type="match status" value="1"/>
</dbReference>
<feature type="binding site" evidence="7">
    <location>
        <position position="70"/>
    </location>
    <ligand>
        <name>Zn(2+)</name>
        <dbReference type="ChEBI" id="CHEBI:29105"/>
        <label>1</label>
    </ligand>
</feature>
<dbReference type="Pfam" id="PF05000">
    <property type="entry name" value="RNA_pol_Rpb1_4"/>
    <property type="match status" value="1"/>
</dbReference>
<dbReference type="InterPro" id="IPR007080">
    <property type="entry name" value="RNA_pol_Rpb1_1"/>
</dbReference>
<proteinExistence type="inferred from homology"/>
<dbReference type="Gene3D" id="2.40.50.100">
    <property type="match status" value="3"/>
</dbReference>
<dbReference type="InterPro" id="IPR038120">
    <property type="entry name" value="Rpb1_funnel_sf"/>
</dbReference>
<dbReference type="InterPro" id="IPR012754">
    <property type="entry name" value="DNA-dir_RpoC_beta_prime_bact"/>
</dbReference>
<dbReference type="InterPro" id="IPR007081">
    <property type="entry name" value="RNA_pol_Rpb1_5"/>
</dbReference>
<keyword evidence="1 7" id="KW-0240">DNA-directed RNA polymerase</keyword>
<dbReference type="Gene3D" id="1.10.274.100">
    <property type="entry name" value="RNA polymerase Rpb1, domain 3"/>
    <property type="match status" value="1"/>
</dbReference>
<dbReference type="Gene3D" id="1.10.1790.20">
    <property type="match status" value="1"/>
</dbReference>
<dbReference type="SUPFAM" id="SSF64484">
    <property type="entry name" value="beta and beta-prime subunits of DNA dependent RNA-polymerase"/>
    <property type="match status" value="1"/>
</dbReference>
<evidence type="ECO:0000256" key="2">
    <source>
        <dbReference type="ARBA" id="ARBA00022679"/>
    </source>
</evidence>
<evidence type="ECO:0000256" key="3">
    <source>
        <dbReference type="ARBA" id="ARBA00022695"/>
    </source>
</evidence>
<dbReference type="Pfam" id="PF00623">
    <property type="entry name" value="RNA_pol_Rpb1_2"/>
    <property type="match status" value="2"/>
</dbReference>
<dbReference type="CDD" id="cd02655">
    <property type="entry name" value="RNAP_beta'_C"/>
    <property type="match status" value="1"/>
</dbReference>
<dbReference type="Gene3D" id="1.10.150.390">
    <property type="match status" value="1"/>
</dbReference>
<dbReference type="InterPro" id="IPR006592">
    <property type="entry name" value="RNA_pol_N"/>
</dbReference>
<dbReference type="NCBIfam" id="TIGR02386">
    <property type="entry name" value="rpoC_TIGR"/>
    <property type="match status" value="1"/>
</dbReference>
<evidence type="ECO:0000256" key="4">
    <source>
        <dbReference type="ARBA" id="ARBA00022723"/>
    </source>
</evidence>
<dbReference type="InterPro" id="IPR000722">
    <property type="entry name" value="RNA_pol_asu"/>
</dbReference>
<keyword evidence="3 7" id="KW-0548">Nucleotidyltransferase</keyword>
<dbReference type="Gene3D" id="4.10.860.120">
    <property type="entry name" value="RNA polymerase II, clamp domain"/>
    <property type="match status" value="1"/>
</dbReference>
<keyword evidence="4 7" id="KW-0479">Metal-binding</keyword>
<dbReference type="EMBL" id="JAKUMG010000022">
    <property type="protein sequence ID" value="MDI4671461.1"/>
    <property type="molecule type" value="Genomic_DNA"/>
</dbReference>
<keyword evidence="2 7" id="KW-0808">Transferase</keyword>
<comment type="caution">
    <text evidence="10">The sequence shown here is derived from an EMBL/GenBank/DDBJ whole genome shotgun (WGS) entry which is preliminary data.</text>
</comment>
<comment type="cofactor">
    <cofactor evidence="7">
        <name>Zn(2+)</name>
        <dbReference type="ChEBI" id="CHEBI:29105"/>
    </cofactor>
    <text evidence="7">Binds 2 Zn(2+) ions per subunit.</text>
</comment>
<dbReference type="SMART" id="SM00663">
    <property type="entry name" value="RPOLA_N"/>
    <property type="match status" value="1"/>
</dbReference>